<dbReference type="Proteomes" id="UP000216316">
    <property type="component" value="Unassembled WGS sequence"/>
</dbReference>
<keyword evidence="2 6" id="KW-0378">Hydrolase</keyword>
<evidence type="ECO:0000256" key="2">
    <source>
        <dbReference type="ARBA" id="ARBA00022801"/>
    </source>
</evidence>
<evidence type="ECO:0000256" key="3">
    <source>
        <dbReference type="ARBA" id="ARBA00023295"/>
    </source>
</evidence>
<dbReference type="PANTHER" id="PTHR10353">
    <property type="entry name" value="GLYCOSYL HYDROLASE"/>
    <property type="match status" value="1"/>
</dbReference>
<dbReference type="GO" id="GO:0008422">
    <property type="term" value="F:beta-glucosidase activity"/>
    <property type="evidence" value="ECO:0007669"/>
    <property type="project" value="TreeGrafter"/>
</dbReference>
<gene>
    <name evidence="7" type="ORF">CBF53_07165</name>
    <name evidence="8" type="ORF">CBF70_08560</name>
</gene>
<accession>A0A256LB86</accession>
<proteinExistence type="inferred from homology"/>
<name>A0A256LB86_9LACO</name>
<dbReference type="PRINTS" id="PR00131">
    <property type="entry name" value="GLHYDRLASE1"/>
</dbReference>
<sequence length="497" mass="56711">MTKTYSMPKDFYWGGASAANQYEGGYQEGGKGLNAIDVLTNGSATEPRKVTWKTPDGKTGTTAMTWGNEFKLPEGAKPALLDGYYYPSHEGTDFYHHYKEDIKYMADMDFNMFRLSLNWSRILPNGDDEKPNEEGLAFYDKVFDECAKYGIEPLVTLSHYETPLSLINRFGGWKDRKMIDIFVHYADIVMNHYKGKVKYWLTFNEINAMDMAPYMGGGLIDGSKQNRAQGAHNQFVASSKVVKLAHEIDQSNQVGQMLAYSAYYPYTADPADQILVMKAKQEMLFYSDVQTGGRYPEYRLKQYERDGIKLDDKPEDYELIKNYPADFLSFSCYTSNVLTTHEADAKANGNVSAGGVKNPYLAYNAWGWATDPDVLRIALNDLWDRYHKPLFIVENGLGWGDELTEDHKVHDDYRINYLRAQIKSMEEAVNEDGIPLMGYTMWSAIDLVSNGTGEMKKRYGFVYVDRDDKGNGSLKRYPKDSFNWYKKVIASHGEDLD</sequence>
<dbReference type="GO" id="GO:0016052">
    <property type="term" value="P:carbohydrate catabolic process"/>
    <property type="evidence" value="ECO:0007669"/>
    <property type="project" value="TreeGrafter"/>
</dbReference>
<comment type="similarity">
    <text evidence="1 5">Belongs to the glycosyl hydrolase 1 family.</text>
</comment>
<dbReference type="Pfam" id="PF00232">
    <property type="entry name" value="Glyco_hydro_1"/>
    <property type="match status" value="2"/>
</dbReference>
<organism evidence="8 9">
    <name type="scientific">Lactobacillus taiwanensis</name>
    <dbReference type="NCBI Taxonomy" id="508451"/>
    <lineage>
        <taxon>Bacteria</taxon>
        <taxon>Bacillati</taxon>
        <taxon>Bacillota</taxon>
        <taxon>Bacilli</taxon>
        <taxon>Lactobacillales</taxon>
        <taxon>Lactobacillaceae</taxon>
        <taxon>Lactobacillus</taxon>
    </lineage>
</organism>
<evidence type="ECO:0000313" key="9">
    <source>
        <dbReference type="Proteomes" id="UP000215828"/>
    </source>
</evidence>
<evidence type="ECO:0000313" key="10">
    <source>
        <dbReference type="Proteomes" id="UP000216316"/>
    </source>
</evidence>
<comment type="caution">
    <text evidence="8">The sequence shown here is derived from an EMBL/GenBank/DDBJ whole genome shotgun (WGS) entry which is preliminary data.</text>
</comment>
<reference evidence="8 9" key="1">
    <citation type="submission" date="2017-04" db="EMBL/GenBank/DDBJ databases">
        <authorList>
            <person name="Afonso C.L."/>
            <person name="Miller P.J."/>
            <person name="Scott M.A."/>
            <person name="Spackman E."/>
            <person name="Goraichik I."/>
            <person name="Dimitrov K.M."/>
            <person name="Suarez D.L."/>
            <person name="Swayne D.E."/>
        </authorList>
    </citation>
    <scope>NUCLEOTIDE SEQUENCE [LARGE SCALE GENOMIC DNA]</scope>
    <source>
        <strain evidence="8 9">609q</strain>
    </source>
</reference>
<protein>
    <submittedName>
        <fullName evidence="8">6-phospho-beta-glucosidase</fullName>
    </submittedName>
</protein>
<dbReference type="AlphaFoldDB" id="A0A256LB86"/>
<dbReference type="RefSeq" id="WP_094496060.1">
    <property type="nucleotide sequence ID" value="NZ_NGNV01000033.1"/>
</dbReference>
<feature type="active site" description="Nucleophile" evidence="4">
    <location>
        <position position="394"/>
    </location>
</feature>
<dbReference type="InterPro" id="IPR001360">
    <property type="entry name" value="Glyco_hydro_1"/>
</dbReference>
<reference evidence="7 10" key="2">
    <citation type="submission" date="2017-05" db="EMBL/GenBank/DDBJ databases">
        <authorList>
            <person name="Lin X.B."/>
            <person name="Stothard P."/>
            <person name="Tasseva G."/>
            <person name="Walter J."/>
        </authorList>
    </citation>
    <scope>NUCLEOTIDE SEQUENCE [LARGE SCALE GENOMIC DNA]</scope>
    <source>
        <strain evidence="7 10">609u</strain>
    </source>
</reference>
<dbReference type="Proteomes" id="UP000215828">
    <property type="component" value="Unassembled WGS sequence"/>
</dbReference>
<dbReference type="InterPro" id="IPR017853">
    <property type="entry name" value="GH"/>
</dbReference>
<evidence type="ECO:0000256" key="5">
    <source>
        <dbReference type="RuleBase" id="RU003690"/>
    </source>
</evidence>
<dbReference type="GO" id="GO:0005829">
    <property type="term" value="C:cytosol"/>
    <property type="evidence" value="ECO:0007669"/>
    <property type="project" value="TreeGrafter"/>
</dbReference>
<dbReference type="InterPro" id="IPR018120">
    <property type="entry name" value="Glyco_hydro_1_AS"/>
</dbReference>
<evidence type="ECO:0000256" key="4">
    <source>
        <dbReference type="PROSITE-ProRule" id="PRU10055"/>
    </source>
</evidence>
<dbReference type="EMBL" id="NGNX01000044">
    <property type="protein sequence ID" value="OYR90694.1"/>
    <property type="molecule type" value="Genomic_DNA"/>
</dbReference>
<evidence type="ECO:0000256" key="6">
    <source>
        <dbReference type="RuleBase" id="RU004468"/>
    </source>
</evidence>
<evidence type="ECO:0000313" key="7">
    <source>
        <dbReference type="EMBL" id="OYR87768.1"/>
    </source>
</evidence>
<reference evidence="9 10" key="3">
    <citation type="submission" date="2017-09" db="EMBL/GenBank/DDBJ databases">
        <title>Tripartite evolution among Lactobacillus johnsonii, Lactobacillus taiwanensis, Lactobacillus reuteri and their rodent host.</title>
        <authorList>
            <person name="Wang T."/>
            <person name="Knowles S."/>
            <person name="Cheng C."/>
        </authorList>
    </citation>
    <scope>NUCLEOTIDE SEQUENCE [LARGE SCALE GENOMIC DNA]</scope>
    <source>
        <strain evidence="8 9">609q</strain>
        <strain evidence="7 10">609u</strain>
    </source>
</reference>
<dbReference type="PROSITE" id="PS00572">
    <property type="entry name" value="GLYCOSYL_HYDROL_F1_1"/>
    <property type="match status" value="1"/>
</dbReference>
<evidence type="ECO:0000313" key="8">
    <source>
        <dbReference type="EMBL" id="OYR90694.1"/>
    </source>
</evidence>
<dbReference type="PROSITE" id="PS00653">
    <property type="entry name" value="GLYCOSYL_HYDROL_F1_2"/>
    <property type="match status" value="1"/>
</dbReference>
<keyword evidence="10" id="KW-1185">Reference proteome</keyword>
<dbReference type="SUPFAM" id="SSF51445">
    <property type="entry name" value="(Trans)glycosidases"/>
    <property type="match status" value="1"/>
</dbReference>
<dbReference type="InterPro" id="IPR033132">
    <property type="entry name" value="GH_1_N_CS"/>
</dbReference>
<dbReference type="PANTHER" id="PTHR10353:SF122">
    <property type="entry name" value="6-PHOSPHO-BETA-GLUCOSIDASE ASCB-RELATED"/>
    <property type="match status" value="1"/>
</dbReference>
<dbReference type="EMBL" id="NGNV01000033">
    <property type="protein sequence ID" value="OYR87768.1"/>
    <property type="molecule type" value="Genomic_DNA"/>
</dbReference>
<dbReference type="Gene3D" id="3.20.20.80">
    <property type="entry name" value="Glycosidases"/>
    <property type="match status" value="1"/>
</dbReference>
<keyword evidence="3 6" id="KW-0326">Glycosidase</keyword>
<evidence type="ECO:0000256" key="1">
    <source>
        <dbReference type="ARBA" id="ARBA00010838"/>
    </source>
</evidence>